<dbReference type="Pfam" id="PF10551">
    <property type="entry name" value="MULE"/>
    <property type="match status" value="1"/>
</dbReference>
<protein>
    <recommendedName>
        <fullName evidence="1">MULE transposase domain-containing protein</fullName>
    </recommendedName>
</protein>
<organism evidence="2 3">
    <name type="scientific">Trichinella spiralis</name>
    <name type="common">Trichina worm</name>
    <dbReference type="NCBI Taxonomy" id="6334"/>
    <lineage>
        <taxon>Eukaryota</taxon>
        <taxon>Metazoa</taxon>
        <taxon>Ecdysozoa</taxon>
        <taxon>Nematoda</taxon>
        <taxon>Enoplea</taxon>
        <taxon>Dorylaimia</taxon>
        <taxon>Trichinellida</taxon>
        <taxon>Trichinellidae</taxon>
        <taxon>Trichinella</taxon>
    </lineage>
</organism>
<keyword evidence="3" id="KW-1185">Reference proteome</keyword>
<dbReference type="Proteomes" id="UP000054776">
    <property type="component" value="Unassembled WGS sequence"/>
</dbReference>
<proteinExistence type="predicted"/>
<evidence type="ECO:0000259" key="1">
    <source>
        <dbReference type="Pfam" id="PF10551"/>
    </source>
</evidence>
<dbReference type="InterPro" id="IPR018289">
    <property type="entry name" value="MULE_transposase_dom"/>
</dbReference>
<gene>
    <name evidence="2" type="ORF">T01_733</name>
</gene>
<sequence>MKFKTVKFIFVCCCLCDQRFAFLSSSNRFPFCIEWLMSMTNMLYQIVAVARPLAYKLKRAGRQKYWRCSKDKKGCGGAIWTNLDVTTVIKRNDHIESCPVDEHLAYKMEKKALLKKRSAEETKPIPAIYDEEAFAASAQTSTCGHFPLFKQVKSTMYSHRAKRYPKLPSHRRDLQIPSASRHILVLATGYNIKQLAAMRTWCMDGTFKVVPQWYQQLFTIHAFVAGKLVPAVYCLCTGKDIGTYGFIFQALINKAAVLGVNLNPQTIICDFETALIPAIQGYFLNTRVQGRSVYNVNIRTNNHLEGWLTRLNRKAAENPDSRTGCDGHPDSTGDLRLVLKTGKQGLYEKQQRVSQYTGEYTNGSRTLAQFLEALMYTTPEPI</sequence>
<dbReference type="PANTHER" id="PTHR47160:SF10">
    <property type="entry name" value="MULE TRANSPOSASE DOMAIN-CONTAINING PROTEIN"/>
    <property type="match status" value="1"/>
</dbReference>
<name>A0A0V1BUZ8_TRISP</name>
<dbReference type="InParanoid" id="A0A0V1BUZ8"/>
<evidence type="ECO:0000313" key="2">
    <source>
        <dbReference type="EMBL" id="KRY40997.1"/>
    </source>
</evidence>
<reference evidence="2 3" key="1">
    <citation type="submission" date="2015-01" db="EMBL/GenBank/DDBJ databases">
        <title>Evolution of Trichinella species and genotypes.</title>
        <authorList>
            <person name="Korhonen P.K."/>
            <person name="Edoardo P."/>
            <person name="Giuseppe L.R."/>
            <person name="Gasser R.B."/>
        </authorList>
    </citation>
    <scope>NUCLEOTIDE SEQUENCE [LARGE SCALE GENOMIC DNA]</scope>
    <source>
        <strain evidence="2">ISS3</strain>
    </source>
</reference>
<dbReference type="EMBL" id="JYDH01000010">
    <property type="protein sequence ID" value="KRY40997.1"/>
    <property type="molecule type" value="Genomic_DNA"/>
</dbReference>
<comment type="caution">
    <text evidence="2">The sequence shown here is derived from an EMBL/GenBank/DDBJ whole genome shotgun (WGS) entry which is preliminary data.</text>
</comment>
<dbReference type="AlphaFoldDB" id="A0A0V1BUZ8"/>
<accession>A0A0V1BUZ8</accession>
<dbReference type="OrthoDB" id="10029846at2759"/>
<feature type="domain" description="MULE transposase" evidence="1">
    <location>
        <begin position="201"/>
        <end position="287"/>
    </location>
</feature>
<dbReference type="PANTHER" id="PTHR47160">
    <property type="entry name" value="PUTATIVE-RELATED"/>
    <property type="match status" value="1"/>
</dbReference>
<evidence type="ECO:0000313" key="3">
    <source>
        <dbReference type="Proteomes" id="UP000054776"/>
    </source>
</evidence>